<feature type="region of interest" description="Disordered" evidence="1">
    <location>
        <begin position="1"/>
        <end position="57"/>
    </location>
</feature>
<comment type="caution">
    <text evidence="2">The sequence shown here is derived from an EMBL/GenBank/DDBJ whole genome shotgun (WGS) entry which is preliminary data.</text>
</comment>
<accession>A0ABN1ERZ6</accession>
<evidence type="ECO:0000256" key="1">
    <source>
        <dbReference type="SAM" id="MobiDB-lite"/>
    </source>
</evidence>
<protein>
    <submittedName>
        <fullName evidence="2">Uncharacterized protein</fullName>
    </submittedName>
</protein>
<sequence>MAGTRTVTAFTPKPYGLNSFSGGSGGSSPQKGTGSSGGFGGSSPQKGTGFSGGAASR</sequence>
<name>A0ABN1ERZ6_9ACTN</name>
<dbReference type="EMBL" id="BAAAHD010000033">
    <property type="protein sequence ID" value="GAA0572427.1"/>
    <property type="molecule type" value="Genomic_DNA"/>
</dbReference>
<evidence type="ECO:0000313" key="2">
    <source>
        <dbReference type="EMBL" id="GAA0572427.1"/>
    </source>
</evidence>
<gene>
    <name evidence="2" type="ORF">GCM10009546_38930</name>
</gene>
<evidence type="ECO:0000313" key="3">
    <source>
        <dbReference type="Proteomes" id="UP001501427"/>
    </source>
</evidence>
<organism evidence="2 3">
    <name type="scientific">Actinomadura livida</name>
    <dbReference type="NCBI Taxonomy" id="79909"/>
    <lineage>
        <taxon>Bacteria</taxon>
        <taxon>Bacillati</taxon>
        <taxon>Actinomycetota</taxon>
        <taxon>Actinomycetes</taxon>
        <taxon>Streptosporangiales</taxon>
        <taxon>Thermomonosporaceae</taxon>
        <taxon>Actinomadura</taxon>
    </lineage>
</organism>
<proteinExistence type="predicted"/>
<dbReference type="Proteomes" id="UP001501427">
    <property type="component" value="Unassembled WGS sequence"/>
</dbReference>
<reference evidence="2 3" key="1">
    <citation type="journal article" date="2019" name="Int. J. Syst. Evol. Microbiol.">
        <title>The Global Catalogue of Microorganisms (GCM) 10K type strain sequencing project: providing services to taxonomists for standard genome sequencing and annotation.</title>
        <authorList>
            <consortium name="The Broad Institute Genomics Platform"/>
            <consortium name="The Broad Institute Genome Sequencing Center for Infectious Disease"/>
            <person name="Wu L."/>
            <person name="Ma J."/>
        </authorList>
    </citation>
    <scope>NUCLEOTIDE SEQUENCE [LARGE SCALE GENOMIC DNA]</scope>
    <source>
        <strain evidence="2 3">JCM 10667</strain>
    </source>
</reference>
<keyword evidence="3" id="KW-1185">Reference proteome</keyword>
<feature type="compositionally biased region" description="Low complexity" evidence="1">
    <location>
        <begin position="16"/>
        <end position="33"/>
    </location>
</feature>